<dbReference type="KEGG" id="vg:18563317"/>
<reference evidence="1 2" key="1">
    <citation type="submission" date="2011-09" db="EMBL/GenBank/DDBJ databases">
        <authorList>
            <person name="Pope W.H."/>
            <person name="Pedulla M.L."/>
            <person name="Ford M.E."/>
            <person name="Peebles C.L."/>
            <person name="Hatfull G.H."/>
            <person name="Hendrix R.W."/>
        </authorList>
    </citation>
    <scope>NUCLEOTIDE SEQUENCE [LARGE SCALE GENOMIC DNA]</scope>
    <source>
        <strain evidence="1">G</strain>
    </source>
</reference>
<name>G3MBG1_9CAUD</name>
<gene>
    <name evidence="1" type="primary">99</name>
    <name evidence="1" type="ORF">G_99</name>
</gene>
<evidence type="ECO:0000313" key="1">
    <source>
        <dbReference type="EMBL" id="AEO93361.1"/>
    </source>
</evidence>
<dbReference type="EMBL" id="JN638751">
    <property type="protein sequence ID" value="AEO93361.1"/>
    <property type="molecule type" value="Genomic_DNA"/>
</dbReference>
<dbReference type="Proteomes" id="UP000009273">
    <property type="component" value="Segment"/>
</dbReference>
<evidence type="ECO:0000313" key="2">
    <source>
        <dbReference type="Proteomes" id="UP000009273"/>
    </source>
</evidence>
<organism evidence="1 2">
    <name type="scientific">Bacillus phage G</name>
    <dbReference type="NCBI Taxonomy" id="2884420"/>
    <lineage>
        <taxon>Viruses</taxon>
        <taxon>Duplodnaviria</taxon>
        <taxon>Heunggongvirae</taxon>
        <taxon>Uroviricota</taxon>
        <taxon>Caudoviricetes</taxon>
        <taxon>Donellivirus</taxon>
        <taxon>Donellivirus gee</taxon>
    </lineage>
</organism>
<keyword evidence="2" id="KW-1185">Reference proteome</keyword>
<protein>
    <submittedName>
        <fullName evidence="1">Gp99</fullName>
    </submittedName>
</protein>
<dbReference type="RefSeq" id="YP_009015402.1">
    <property type="nucleotide sequence ID" value="NC_023719.1"/>
</dbReference>
<accession>G3MBG1</accession>
<proteinExistence type="predicted"/>
<sequence length="108" mass="13481">MRYLMSLVFNSRRYDIMKNRSLDYYRHHRKRIIARKVYIFTHIWGNELFEYENRDYKPFPIGKYSKGKVHCSCKVCKYDKHFEIKKHKVKSKEQAMKQEIDDYFNNKE</sequence>
<dbReference type="GeneID" id="18563317"/>